<dbReference type="EMBL" id="CP009888">
    <property type="protein sequence ID" value="AIY65019.1"/>
    <property type="molecule type" value="Genomic_DNA"/>
</dbReference>
<organism evidence="8 9">
    <name type="scientific">Pseudoalteromonas piratica</name>
    <dbReference type="NCBI Taxonomy" id="1348114"/>
    <lineage>
        <taxon>Bacteria</taxon>
        <taxon>Pseudomonadati</taxon>
        <taxon>Pseudomonadota</taxon>
        <taxon>Gammaproteobacteria</taxon>
        <taxon>Alteromonadales</taxon>
        <taxon>Pseudoalteromonadaceae</taxon>
        <taxon>Pseudoalteromonas</taxon>
    </lineage>
</organism>
<keyword evidence="9" id="KW-1185">Reference proteome</keyword>
<dbReference type="SUPFAM" id="SSF53300">
    <property type="entry name" value="vWA-like"/>
    <property type="match status" value="1"/>
</dbReference>
<keyword evidence="3" id="KW-1029">Fimbrium biogenesis</keyword>
<keyword evidence="5" id="KW-0106">Calcium</keyword>
<reference evidence="8 9" key="1">
    <citation type="submission" date="2014-11" db="EMBL/GenBank/DDBJ databases">
        <title>Complete Genome Sequence of Pseudoalteromonas sp. Strain OCN003 Isolated from Kaneohe Bay, Oahu, Hawaii.</title>
        <authorList>
            <person name="Beurmann S."/>
            <person name="Videau P."/>
            <person name="Ushijima B."/>
            <person name="Smith A.M."/>
            <person name="Aeby G.S."/>
            <person name="Callahan S.M."/>
            <person name="Belcaid M."/>
        </authorList>
    </citation>
    <scope>NUCLEOTIDE SEQUENCE [LARGE SCALE GENOMIC DNA]</scope>
    <source>
        <strain evidence="8 9">OCN003</strain>
    </source>
</reference>
<dbReference type="InterPro" id="IPR002035">
    <property type="entry name" value="VWF_A"/>
</dbReference>
<proteinExistence type="inferred from homology"/>
<dbReference type="InterPro" id="IPR036465">
    <property type="entry name" value="vWFA_dom_sf"/>
</dbReference>
<dbReference type="GO" id="GO:0009289">
    <property type="term" value="C:pilus"/>
    <property type="evidence" value="ECO:0007669"/>
    <property type="project" value="UniProtKB-SubCell"/>
</dbReference>
<accession>A0A0A7EEJ4</accession>
<evidence type="ECO:0000256" key="1">
    <source>
        <dbReference type="ARBA" id="ARBA00004561"/>
    </source>
</evidence>
<evidence type="ECO:0000256" key="5">
    <source>
        <dbReference type="ARBA" id="ARBA00022837"/>
    </source>
</evidence>
<name>A0A0A7EEJ4_9GAMM</name>
<evidence type="ECO:0000313" key="9">
    <source>
        <dbReference type="Proteomes" id="UP000030341"/>
    </source>
</evidence>
<evidence type="ECO:0000313" key="8">
    <source>
        <dbReference type="EMBL" id="AIY65019.1"/>
    </source>
</evidence>
<dbReference type="Gene3D" id="3.40.50.410">
    <property type="entry name" value="von Willebrand factor, type A domain"/>
    <property type="match status" value="1"/>
</dbReference>
<keyword evidence="4" id="KW-0479">Metal-binding</keyword>
<dbReference type="STRING" id="1348114.OM33_07525"/>
<dbReference type="HOGENOM" id="CLU_004773_0_0_6"/>
<protein>
    <recommendedName>
        <fullName evidence="7">VWFA domain-containing protein</fullName>
    </recommendedName>
</protein>
<dbReference type="GO" id="GO:0046872">
    <property type="term" value="F:metal ion binding"/>
    <property type="evidence" value="ECO:0007669"/>
    <property type="project" value="UniProtKB-KW"/>
</dbReference>
<keyword evidence="6" id="KW-0281">Fimbrium</keyword>
<dbReference type="OrthoDB" id="7156875at2"/>
<gene>
    <name evidence="8" type="ORF">OM33_07525</name>
</gene>
<comment type="similarity">
    <text evidence="2">Belongs to the PilY1 family.</text>
</comment>
<dbReference type="PROSITE" id="PS50234">
    <property type="entry name" value="VWFA"/>
    <property type="match status" value="1"/>
</dbReference>
<comment type="subcellular location">
    <subcellularLocation>
        <location evidence="1">Fimbrium</location>
    </subcellularLocation>
</comment>
<evidence type="ECO:0000256" key="2">
    <source>
        <dbReference type="ARBA" id="ARBA00008387"/>
    </source>
</evidence>
<dbReference type="InterPro" id="IPR008707">
    <property type="entry name" value="B-propeller_PilY1"/>
</dbReference>
<feature type="domain" description="VWFA" evidence="7">
    <location>
        <begin position="132"/>
        <end position="373"/>
    </location>
</feature>
<dbReference type="SUPFAM" id="SSF50998">
    <property type="entry name" value="Quinoprotein alcohol dehydrogenase-like"/>
    <property type="match status" value="1"/>
</dbReference>
<dbReference type="KEGG" id="pseo:OM33_07525"/>
<evidence type="ECO:0000259" key="7">
    <source>
        <dbReference type="PROSITE" id="PS50234"/>
    </source>
</evidence>
<dbReference type="InterPro" id="IPR011047">
    <property type="entry name" value="Quinoprotein_ADH-like_sf"/>
</dbReference>
<dbReference type="Proteomes" id="UP000030341">
    <property type="component" value="Chromosome 1"/>
</dbReference>
<evidence type="ECO:0000256" key="4">
    <source>
        <dbReference type="ARBA" id="ARBA00022723"/>
    </source>
</evidence>
<evidence type="ECO:0000256" key="6">
    <source>
        <dbReference type="ARBA" id="ARBA00023263"/>
    </source>
</evidence>
<dbReference type="RefSeq" id="WP_038640520.1">
    <property type="nucleotide sequence ID" value="NZ_CP009888.1"/>
</dbReference>
<dbReference type="AlphaFoldDB" id="A0A0A7EEJ4"/>
<sequence length="1056" mass="115272">MNRLSKFNSWLILGLVIGLLPASFKVAAEDIEIYVQSLLNEKEKARVMLVFDTSGSMRWSSVTGNSCAEYRDVEVKYQYDENTGDIDEHCLRERYGECKKWDTYTVIERQFFGVECSTTAGVDGKCYQYSDDKGWHVSNCEDSRMKVAKDAVTGLIDSTDDVDFGLARFYNGSSGYIVYGIGSAPSKDALKTKVMSLPASGATPLMDTGYEIYSYLSDGYMFEAAGASGRDTSIDDGSSYTSPFRRGTDGKLRCDNNAYVIYMTDGDPNGGESSEQSIESLTKKYYSSNLTENLLPELAKYMATNDLYSATPEKNYAYTYTIGFGNGMKPESIKMLKDMASDAYGKGKYQDATDASQLAASLSATINDILDRVGNFTSPSVAASQSDNTRTSEYVYYSLFSPSGFSKWNGNVKKLKISGHNVVDQESTNAIDANGSIKETAKTFWRDFSEKNGVTPGADGNNVVLGGLDDNIPAPDKRVIYTDIGAGKLEISDNTVVSSMQTAMNSATAEQAKEMINWMRGISGYDTSNKAIVREHILGDPLHSKPAAINYETANDDKTHLIFGTNAGFVHFFEDTGDVSATEKWAFVPSELFSTQASLKENGLGKVYGMDLTPTIYHDDTNGDGKVNSGEDAWAFFGMRRGGSSYYAFDISDPSAPKLLWKKGSADYAKLGQTWSQPKVIYVNIPNYTDKPLLVFGGGYDKSQFEDGASNTVGSAVYLVDAETGKLVWSTNNISFDGDDSITGQIATLDSDYDGYTDRLYAADTGGKIWRIDLAGSNTSDWSAFEFASLSGNLFYQPEVARTFYSKVTTYKLDGEVVNATRMTVPFEAVVVGSGDRTSPLDTSDSDSLYMIRDENVITKSFKSGAPETIKAIDLMTITPNTFGSLTKSPDKFTEKEAEYANYKGWKYALTGSGEKALAKPAIIGGVAYFPTFIAGAAGSSNCSLTGGEGRLYAFHLHYAVNIYENAYTRTGDSIPPTPELVFSEDSDQNSQFLLIGIGAGENNSGIIKAKSINDSAVPEQVCDENGNCEIKLVGEFAGFKTHRSYMYRETTNKVN</sequence>
<evidence type="ECO:0000256" key="3">
    <source>
        <dbReference type="ARBA" id="ARBA00022558"/>
    </source>
</evidence>
<dbReference type="eggNOG" id="COG3419">
    <property type="taxonomic scope" value="Bacteria"/>
</dbReference>
<dbReference type="Pfam" id="PF05567">
    <property type="entry name" value="T4P_PilY1"/>
    <property type="match status" value="1"/>
</dbReference>